<dbReference type="Gene3D" id="3.10.129.10">
    <property type="entry name" value="Hotdog Thioesterase"/>
    <property type="match status" value="1"/>
</dbReference>
<dbReference type="InterPro" id="IPR029069">
    <property type="entry name" value="HotDog_dom_sf"/>
</dbReference>
<protein>
    <submittedName>
        <fullName evidence="2">FabA-like domain-containing protein</fullName>
    </submittedName>
</protein>
<name>A0ABM9NHE3_9GAMM</name>
<accession>A0ABM9NHE3</accession>
<gene>
    <name evidence="2" type="ORF">MECH1_V1_1249</name>
</gene>
<evidence type="ECO:0000259" key="1">
    <source>
        <dbReference type="Pfam" id="PF22818"/>
    </source>
</evidence>
<dbReference type="EMBL" id="OZ026884">
    <property type="protein sequence ID" value="CAL1240025.1"/>
    <property type="molecule type" value="Genomic_DNA"/>
</dbReference>
<dbReference type="RefSeq" id="WP_348759542.1">
    <property type="nucleotide sequence ID" value="NZ_OZ026884.1"/>
</dbReference>
<feature type="domain" description="ApeI dehydratase-like" evidence="1">
    <location>
        <begin position="2"/>
        <end position="88"/>
    </location>
</feature>
<evidence type="ECO:0000313" key="3">
    <source>
        <dbReference type="Proteomes" id="UP001497493"/>
    </source>
</evidence>
<sequence length="97" mass="10207">MEFTIPAHHPALAGHFPGHPVVPAVVILDQVAALLAEFRPGARLVRVVSAKFIAPLAPEQRCRVEFTPRSGGQIRFTCSVGGRTVASGLLETGDAAP</sequence>
<dbReference type="InterPro" id="IPR054545">
    <property type="entry name" value="ApeI-like"/>
</dbReference>
<keyword evidence="3" id="KW-1185">Reference proteome</keyword>
<dbReference type="Proteomes" id="UP001497493">
    <property type="component" value="Chromosome"/>
</dbReference>
<dbReference type="SUPFAM" id="SSF54637">
    <property type="entry name" value="Thioesterase/thiol ester dehydrase-isomerase"/>
    <property type="match status" value="1"/>
</dbReference>
<reference evidence="2 3" key="1">
    <citation type="submission" date="2024-04" db="EMBL/GenBank/DDBJ databases">
        <authorList>
            <person name="Cremers G."/>
        </authorList>
    </citation>
    <scope>NUCLEOTIDE SEQUENCE [LARGE SCALE GENOMIC DNA]</scope>
    <source>
        <strain evidence="2">MeCH1-AG</strain>
    </source>
</reference>
<evidence type="ECO:0000313" key="2">
    <source>
        <dbReference type="EMBL" id="CAL1240025.1"/>
    </source>
</evidence>
<organism evidence="2 3">
    <name type="scientific">Candidatus Methylocalor cossyra</name>
    <dbReference type="NCBI Taxonomy" id="3108543"/>
    <lineage>
        <taxon>Bacteria</taxon>
        <taxon>Pseudomonadati</taxon>
        <taxon>Pseudomonadota</taxon>
        <taxon>Gammaproteobacteria</taxon>
        <taxon>Methylococcales</taxon>
        <taxon>Methylococcaceae</taxon>
        <taxon>Candidatus Methylocalor</taxon>
    </lineage>
</organism>
<proteinExistence type="predicted"/>
<dbReference type="Pfam" id="PF22818">
    <property type="entry name" value="ApeI-like"/>
    <property type="match status" value="1"/>
</dbReference>